<comment type="caution">
    <text evidence="1">The sequence shown here is derived from an EMBL/GenBank/DDBJ whole genome shotgun (WGS) entry which is preliminary data.</text>
</comment>
<evidence type="ECO:0000313" key="1">
    <source>
        <dbReference type="EMBL" id="KAK3850331.1"/>
    </source>
</evidence>
<name>A0AAE1EIB5_PETCI</name>
<dbReference type="Proteomes" id="UP001286313">
    <property type="component" value="Unassembled WGS sequence"/>
</dbReference>
<proteinExistence type="predicted"/>
<protein>
    <submittedName>
        <fullName evidence="1">Uncharacterized protein</fullName>
    </submittedName>
</protein>
<evidence type="ECO:0000313" key="2">
    <source>
        <dbReference type="Proteomes" id="UP001286313"/>
    </source>
</evidence>
<organism evidence="1 2">
    <name type="scientific">Petrolisthes cinctipes</name>
    <name type="common">Flat porcelain crab</name>
    <dbReference type="NCBI Taxonomy" id="88211"/>
    <lineage>
        <taxon>Eukaryota</taxon>
        <taxon>Metazoa</taxon>
        <taxon>Ecdysozoa</taxon>
        <taxon>Arthropoda</taxon>
        <taxon>Crustacea</taxon>
        <taxon>Multicrustacea</taxon>
        <taxon>Malacostraca</taxon>
        <taxon>Eumalacostraca</taxon>
        <taxon>Eucarida</taxon>
        <taxon>Decapoda</taxon>
        <taxon>Pleocyemata</taxon>
        <taxon>Anomura</taxon>
        <taxon>Galatheoidea</taxon>
        <taxon>Porcellanidae</taxon>
        <taxon>Petrolisthes</taxon>
    </lineage>
</organism>
<sequence length="118" mass="13331">MTRKLAVYHVGLKTYLNKYLPPALLMVRGWLAWRTDLDNRAKKIVRRVGRTLAEPSNNNNLTHPSIGEESVGLVEEVPRPTVGLPTCLDGSIRLAILSLKLYPNWTQHYTPTSFYGEA</sequence>
<dbReference type="EMBL" id="JAWQEG010008433">
    <property type="protein sequence ID" value="KAK3850331.1"/>
    <property type="molecule type" value="Genomic_DNA"/>
</dbReference>
<keyword evidence="2" id="KW-1185">Reference proteome</keyword>
<dbReference type="AlphaFoldDB" id="A0AAE1EIB5"/>
<accession>A0AAE1EIB5</accession>
<reference evidence="1" key="1">
    <citation type="submission" date="2023-10" db="EMBL/GenBank/DDBJ databases">
        <title>Genome assemblies of two species of porcelain crab, Petrolisthes cinctipes and Petrolisthes manimaculis (Anomura: Porcellanidae).</title>
        <authorList>
            <person name="Angst P."/>
        </authorList>
    </citation>
    <scope>NUCLEOTIDE SEQUENCE</scope>
    <source>
        <strain evidence="1">PB745_01</strain>
        <tissue evidence="1">Gill</tissue>
    </source>
</reference>
<gene>
    <name evidence="1" type="ORF">Pcinc_042961</name>
</gene>